<dbReference type="SUPFAM" id="SSF47473">
    <property type="entry name" value="EF-hand"/>
    <property type="match status" value="1"/>
</dbReference>
<comment type="caution">
    <text evidence="6">The sequence shown here is derived from an EMBL/GenBank/DDBJ whole genome shotgun (WGS) entry which is preliminary data.</text>
</comment>
<evidence type="ECO:0000256" key="3">
    <source>
        <dbReference type="ARBA" id="ARBA00022837"/>
    </source>
</evidence>
<evidence type="ECO:0000256" key="4">
    <source>
        <dbReference type="SAM" id="MobiDB-lite"/>
    </source>
</evidence>
<dbReference type="Gene3D" id="1.10.238.10">
    <property type="entry name" value="EF-hand"/>
    <property type="match status" value="1"/>
</dbReference>
<dbReference type="SMART" id="SM00054">
    <property type="entry name" value="EFh"/>
    <property type="match status" value="2"/>
</dbReference>
<evidence type="ECO:0000313" key="7">
    <source>
        <dbReference type="Proteomes" id="UP001363151"/>
    </source>
</evidence>
<dbReference type="Proteomes" id="UP001363151">
    <property type="component" value="Unassembled WGS sequence"/>
</dbReference>
<keyword evidence="1" id="KW-0479">Metal-binding</keyword>
<feature type="domain" description="EF-hand" evidence="5">
    <location>
        <begin position="110"/>
        <end position="145"/>
    </location>
</feature>
<dbReference type="InterPro" id="IPR011992">
    <property type="entry name" value="EF-hand-dom_pair"/>
</dbReference>
<organism evidence="6 7">
    <name type="scientific">Aureococcus anophagefferens</name>
    <name type="common">Harmful bloom alga</name>
    <dbReference type="NCBI Taxonomy" id="44056"/>
    <lineage>
        <taxon>Eukaryota</taxon>
        <taxon>Sar</taxon>
        <taxon>Stramenopiles</taxon>
        <taxon>Ochrophyta</taxon>
        <taxon>Pelagophyceae</taxon>
        <taxon>Pelagomonadales</taxon>
        <taxon>Pelagomonadaceae</taxon>
        <taxon>Aureococcus</taxon>
    </lineage>
</organism>
<evidence type="ECO:0000256" key="2">
    <source>
        <dbReference type="ARBA" id="ARBA00022737"/>
    </source>
</evidence>
<dbReference type="PANTHER" id="PTHR45942">
    <property type="entry name" value="PROTEIN PHOSPATASE 3 REGULATORY SUBUNIT B ALPHA ISOFORM TYPE 1"/>
    <property type="match status" value="1"/>
</dbReference>
<dbReference type="PROSITE" id="PS50222">
    <property type="entry name" value="EF_HAND_2"/>
    <property type="match status" value="1"/>
</dbReference>
<keyword evidence="7" id="KW-1185">Reference proteome</keyword>
<protein>
    <recommendedName>
        <fullName evidence="5">EF-hand domain-containing protein</fullName>
    </recommendedName>
</protein>
<feature type="compositionally biased region" description="Basic and acidic residues" evidence="4">
    <location>
        <begin position="241"/>
        <end position="255"/>
    </location>
</feature>
<keyword evidence="2" id="KW-0677">Repeat</keyword>
<dbReference type="InterPro" id="IPR002048">
    <property type="entry name" value="EF_hand_dom"/>
</dbReference>
<dbReference type="InterPro" id="IPR018247">
    <property type="entry name" value="EF_Hand_1_Ca_BS"/>
</dbReference>
<keyword evidence="3" id="KW-0106">Calcium</keyword>
<gene>
    <name evidence="6" type="ORF">SO694_00029362</name>
</gene>
<sequence>MRLPKFAPSSMHLAGRAPTAIISSLARPASAPTTKWATLARAVERHDHLALPEHFNRPTAARHVDSTIEIAETLLLQPNELFALAAVFRDVDADANGVVDVEEFLARVGVHKNFARRVFSIFDADGDGKVDFREFVVALWQFCTADDVGECAFRCFATQREGVYELGAAERAYLVDAVHHPSNEAARVSFGLVDTSLGDEVRGGRRREATRKSLAKLGDGNAVGLQAWNASRPTARARGLRHPDAGARRRFLDPPRRRKLPRTVLDRPGPGPPPPPRT</sequence>
<evidence type="ECO:0000259" key="5">
    <source>
        <dbReference type="PROSITE" id="PS50222"/>
    </source>
</evidence>
<reference evidence="6 7" key="1">
    <citation type="submission" date="2024-03" db="EMBL/GenBank/DDBJ databases">
        <title>Aureococcus anophagefferens CCMP1851 and Kratosvirus quantuckense: Draft genome of a second virus-susceptible host strain in the model system.</title>
        <authorList>
            <person name="Chase E."/>
            <person name="Truchon A.R."/>
            <person name="Schepens W."/>
            <person name="Wilhelm S.W."/>
        </authorList>
    </citation>
    <scope>NUCLEOTIDE SEQUENCE [LARGE SCALE GENOMIC DNA]</scope>
    <source>
        <strain evidence="6 7">CCMP1851</strain>
    </source>
</reference>
<feature type="compositionally biased region" description="Pro residues" evidence="4">
    <location>
        <begin position="269"/>
        <end position="278"/>
    </location>
</feature>
<feature type="region of interest" description="Disordered" evidence="4">
    <location>
        <begin position="233"/>
        <end position="278"/>
    </location>
</feature>
<dbReference type="CDD" id="cd00051">
    <property type="entry name" value="EFh"/>
    <property type="match status" value="1"/>
</dbReference>
<evidence type="ECO:0000313" key="6">
    <source>
        <dbReference type="EMBL" id="KAK7239864.1"/>
    </source>
</evidence>
<proteinExistence type="predicted"/>
<dbReference type="EMBL" id="JBBJCI010000222">
    <property type="protein sequence ID" value="KAK7239864.1"/>
    <property type="molecule type" value="Genomic_DNA"/>
</dbReference>
<evidence type="ECO:0000256" key="1">
    <source>
        <dbReference type="ARBA" id="ARBA00022723"/>
    </source>
</evidence>
<name>A0ABR1FWD0_AURAN</name>
<dbReference type="Pfam" id="PF13499">
    <property type="entry name" value="EF-hand_7"/>
    <property type="match status" value="1"/>
</dbReference>
<accession>A0ABR1FWD0</accession>
<dbReference type="PROSITE" id="PS00018">
    <property type="entry name" value="EF_HAND_1"/>
    <property type="match status" value="1"/>
</dbReference>